<feature type="compositionally biased region" description="Low complexity" evidence="1">
    <location>
        <begin position="221"/>
        <end position="236"/>
    </location>
</feature>
<dbReference type="AlphaFoldDB" id="A0A835SP75"/>
<comment type="caution">
    <text evidence="3">The sequence shown here is derived from an EMBL/GenBank/DDBJ whole genome shotgun (WGS) entry which is preliminary data.</text>
</comment>
<dbReference type="OrthoDB" id="200415at2759"/>
<dbReference type="PANTHER" id="PTHR30060:SF0">
    <property type="entry name" value="COILED-COIL PROTEIN (DUF2040)-RELATED"/>
    <property type="match status" value="1"/>
</dbReference>
<dbReference type="Gene3D" id="3.60.10.10">
    <property type="entry name" value="Endonuclease/exonuclease/phosphatase"/>
    <property type="match status" value="1"/>
</dbReference>
<dbReference type="EMBL" id="JAEHOC010000042">
    <property type="protein sequence ID" value="KAG2427188.1"/>
    <property type="molecule type" value="Genomic_DNA"/>
</dbReference>
<accession>A0A835SP75</accession>
<dbReference type="InterPro" id="IPR036691">
    <property type="entry name" value="Endo/exonu/phosph_ase_sf"/>
</dbReference>
<keyword evidence="4" id="KW-1185">Reference proteome</keyword>
<dbReference type="InterPro" id="IPR005135">
    <property type="entry name" value="Endo/exonuclease/phosphatase"/>
</dbReference>
<protein>
    <recommendedName>
        <fullName evidence="2">Endonuclease/exonuclease/phosphatase domain-containing protein</fullName>
    </recommendedName>
</protein>
<gene>
    <name evidence="3" type="ORF">HXX76_010907</name>
</gene>
<dbReference type="GO" id="GO:0003824">
    <property type="term" value="F:catalytic activity"/>
    <property type="evidence" value="ECO:0007669"/>
    <property type="project" value="InterPro"/>
</dbReference>
<feature type="domain" description="Endonuclease/exonuclease/phosphatase" evidence="2">
    <location>
        <begin position="49"/>
        <end position="393"/>
    </location>
</feature>
<sequence length="402" mass="43950">MASPESSAPGPPRVSPTPLPKPAEVVQYDFRPPASERPAHPADKPIKLVQWNIERGYKLAAVIEELRRLDGDVVALQEIDIHCERSGWADTGREIAAALGLAYAFVCEFEEIWSPLRKADTQGGGVHGNAILSKFDIVNARAVEHTTHPVNWDLPPAQQPHKLAAQEPRTGRRLTAAATVLTPAGPLLVYSAHLECFCGALARMAQLSDLFRDTRQQQAQAEAAWRAKTQGQQAQGEKGEKGEKEGEKGKEEAGPGGPPVLAAALMGDLNTLANGVARLSPNYCTDHLRWSSLGWFEAELLDRLVLPVRGEEGAATNAWAARQGLPAAVCADLVNPGYADPFDARRDITFDHWKYRYLGLRLMTGKLDWVLLRGVKEVVSKAMGNADYSASDHKWLEVEVRL</sequence>
<reference evidence="3" key="1">
    <citation type="journal article" date="2020" name="bioRxiv">
        <title>Comparative genomics of Chlamydomonas.</title>
        <authorList>
            <person name="Craig R.J."/>
            <person name="Hasan A.R."/>
            <person name="Ness R.W."/>
            <person name="Keightley P.D."/>
        </authorList>
    </citation>
    <scope>NUCLEOTIDE SEQUENCE</scope>
    <source>
        <strain evidence="3">SAG 7.73</strain>
    </source>
</reference>
<name>A0A835SP75_CHLIN</name>
<feature type="compositionally biased region" description="Pro residues" evidence="1">
    <location>
        <begin position="9"/>
        <end position="21"/>
    </location>
</feature>
<organism evidence="3 4">
    <name type="scientific">Chlamydomonas incerta</name>
    <dbReference type="NCBI Taxonomy" id="51695"/>
    <lineage>
        <taxon>Eukaryota</taxon>
        <taxon>Viridiplantae</taxon>
        <taxon>Chlorophyta</taxon>
        <taxon>core chlorophytes</taxon>
        <taxon>Chlorophyceae</taxon>
        <taxon>CS clade</taxon>
        <taxon>Chlamydomonadales</taxon>
        <taxon>Chlamydomonadaceae</taxon>
        <taxon>Chlamydomonas</taxon>
    </lineage>
</organism>
<proteinExistence type="predicted"/>
<dbReference type="Proteomes" id="UP000650467">
    <property type="component" value="Unassembled WGS sequence"/>
</dbReference>
<dbReference type="PANTHER" id="PTHR30060">
    <property type="entry name" value="INNER MEMBRANE PROTEIN"/>
    <property type="match status" value="1"/>
</dbReference>
<feature type="region of interest" description="Disordered" evidence="1">
    <location>
        <begin position="221"/>
        <end position="260"/>
    </location>
</feature>
<evidence type="ECO:0000256" key="1">
    <source>
        <dbReference type="SAM" id="MobiDB-lite"/>
    </source>
</evidence>
<dbReference type="Pfam" id="PF03372">
    <property type="entry name" value="Exo_endo_phos"/>
    <property type="match status" value="1"/>
</dbReference>
<evidence type="ECO:0000313" key="4">
    <source>
        <dbReference type="Proteomes" id="UP000650467"/>
    </source>
</evidence>
<feature type="region of interest" description="Disordered" evidence="1">
    <location>
        <begin position="1"/>
        <end position="23"/>
    </location>
</feature>
<feature type="compositionally biased region" description="Basic and acidic residues" evidence="1">
    <location>
        <begin position="237"/>
        <end position="253"/>
    </location>
</feature>
<evidence type="ECO:0000259" key="2">
    <source>
        <dbReference type="Pfam" id="PF03372"/>
    </source>
</evidence>
<dbReference type="SUPFAM" id="SSF56219">
    <property type="entry name" value="DNase I-like"/>
    <property type="match status" value="1"/>
</dbReference>
<evidence type="ECO:0000313" key="3">
    <source>
        <dbReference type="EMBL" id="KAG2427188.1"/>
    </source>
</evidence>